<dbReference type="Pfam" id="PF01638">
    <property type="entry name" value="HxlR"/>
    <property type="match status" value="1"/>
</dbReference>
<protein>
    <submittedName>
        <fullName evidence="5">Transcriptional regulator</fullName>
    </submittedName>
</protein>
<dbReference type="PANTHER" id="PTHR33204:SF39">
    <property type="entry name" value="TRANSCRIPTIONAL REGULATORY PROTEIN"/>
    <property type="match status" value="1"/>
</dbReference>
<dbReference type="InterPro" id="IPR002577">
    <property type="entry name" value="HTH_HxlR"/>
</dbReference>
<gene>
    <name evidence="5" type="ORF">GCM10011396_14520</name>
</gene>
<organism evidence="5 6">
    <name type="scientific">Undibacterium terreum</name>
    <dbReference type="NCBI Taxonomy" id="1224302"/>
    <lineage>
        <taxon>Bacteria</taxon>
        <taxon>Pseudomonadati</taxon>
        <taxon>Pseudomonadota</taxon>
        <taxon>Betaproteobacteria</taxon>
        <taxon>Burkholderiales</taxon>
        <taxon>Oxalobacteraceae</taxon>
        <taxon>Undibacterium</taxon>
    </lineage>
</organism>
<dbReference type="RefSeq" id="WP_229750969.1">
    <property type="nucleotide sequence ID" value="NZ_BMED01000001.1"/>
</dbReference>
<dbReference type="SUPFAM" id="SSF46785">
    <property type="entry name" value="Winged helix' DNA-binding domain"/>
    <property type="match status" value="1"/>
</dbReference>
<keyword evidence="1" id="KW-0805">Transcription regulation</keyword>
<proteinExistence type="predicted"/>
<dbReference type="InterPro" id="IPR036388">
    <property type="entry name" value="WH-like_DNA-bd_sf"/>
</dbReference>
<evidence type="ECO:0000256" key="3">
    <source>
        <dbReference type="ARBA" id="ARBA00023163"/>
    </source>
</evidence>
<reference evidence="5" key="2">
    <citation type="submission" date="2020-09" db="EMBL/GenBank/DDBJ databases">
        <authorList>
            <person name="Sun Q."/>
            <person name="Zhou Y."/>
        </authorList>
    </citation>
    <scope>NUCLEOTIDE SEQUENCE</scope>
    <source>
        <strain evidence="5">CGMCC 1.10998</strain>
    </source>
</reference>
<keyword evidence="3" id="KW-0804">Transcription</keyword>
<dbReference type="GO" id="GO:0003677">
    <property type="term" value="F:DNA binding"/>
    <property type="evidence" value="ECO:0007669"/>
    <property type="project" value="UniProtKB-KW"/>
</dbReference>
<dbReference type="EMBL" id="BMED01000001">
    <property type="protein sequence ID" value="GGC68577.1"/>
    <property type="molecule type" value="Genomic_DNA"/>
</dbReference>
<dbReference type="PROSITE" id="PS51118">
    <property type="entry name" value="HTH_HXLR"/>
    <property type="match status" value="1"/>
</dbReference>
<keyword evidence="2" id="KW-0238">DNA-binding</keyword>
<dbReference type="Proteomes" id="UP000637423">
    <property type="component" value="Unassembled WGS sequence"/>
</dbReference>
<evidence type="ECO:0000313" key="6">
    <source>
        <dbReference type="Proteomes" id="UP000637423"/>
    </source>
</evidence>
<evidence type="ECO:0000259" key="4">
    <source>
        <dbReference type="PROSITE" id="PS51118"/>
    </source>
</evidence>
<name>A0A916XF23_9BURK</name>
<sequence>MSPTLDHTSGGCIAARQILDRVGDKWSIYIVMMLSEGPVRFNQLKRSIEGISQRMLTLTLRSLERDGLVTRTVFPTVPQSVEYALTDLGSTLLEPVSALAQWAQVNSTQIQRARADFDAGAGKADEQEVAGVTRIRFG</sequence>
<dbReference type="InterPro" id="IPR036390">
    <property type="entry name" value="WH_DNA-bd_sf"/>
</dbReference>
<reference evidence="5" key="1">
    <citation type="journal article" date="2014" name="Int. J. Syst. Evol. Microbiol.">
        <title>Complete genome sequence of Corynebacterium casei LMG S-19264T (=DSM 44701T), isolated from a smear-ripened cheese.</title>
        <authorList>
            <consortium name="US DOE Joint Genome Institute (JGI-PGF)"/>
            <person name="Walter F."/>
            <person name="Albersmeier A."/>
            <person name="Kalinowski J."/>
            <person name="Ruckert C."/>
        </authorList>
    </citation>
    <scope>NUCLEOTIDE SEQUENCE</scope>
    <source>
        <strain evidence="5">CGMCC 1.10998</strain>
    </source>
</reference>
<keyword evidence="6" id="KW-1185">Reference proteome</keyword>
<evidence type="ECO:0000256" key="1">
    <source>
        <dbReference type="ARBA" id="ARBA00023015"/>
    </source>
</evidence>
<feature type="domain" description="HTH hxlR-type" evidence="4">
    <location>
        <begin position="12"/>
        <end position="111"/>
    </location>
</feature>
<dbReference type="PANTHER" id="PTHR33204">
    <property type="entry name" value="TRANSCRIPTIONAL REGULATOR, MARR FAMILY"/>
    <property type="match status" value="1"/>
</dbReference>
<dbReference type="AlphaFoldDB" id="A0A916XF23"/>
<accession>A0A916XF23</accession>
<dbReference type="Gene3D" id="1.10.10.10">
    <property type="entry name" value="Winged helix-like DNA-binding domain superfamily/Winged helix DNA-binding domain"/>
    <property type="match status" value="1"/>
</dbReference>
<evidence type="ECO:0000256" key="2">
    <source>
        <dbReference type="ARBA" id="ARBA00023125"/>
    </source>
</evidence>
<comment type="caution">
    <text evidence="5">The sequence shown here is derived from an EMBL/GenBank/DDBJ whole genome shotgun (WGS) entry which is preliminary data.</text>
</comment>
<evidence type="ECO:0000313" key="5">
    <source>
        <dbReference type="EMBL" id="GGC68577.1"/>
    </source>
</evidence>